<dbReference type="Proteomes" id="UP000241071">
    <property type="component" value="Segment"/>
</dbReference>
<name>M1PX71_9VIRU</name>
<dbReference type="EMBL" id="KC008572">
    <property type="protein sequence ID" value="AGF85352.1"/>
    <property type="molecule type" value="Genomic_DNA"/>
</dbReference>
<evidence type="ECO:0000313" key="1">
    <source>
        <dbReference type="EMBL" id="AGF85352.1"/>
    </source>
</evidence>
<proteinExistence type="predicted"/>
<reference evidence="1 2" key="1">
    <citation type="submission" date="2012-10" db="EMBL/GenBank/DDBJ databases">
        <title>Complete genome sequence of Moumouvirus goulette.</title>
        <authorList>
            <person name="Fournous G."/>
            <person name="Bougalmi M."/>
            <person name="Colson P."/>
        </authorList>
    </citation>
    <scope>NUCLEOTIDE SEQUENCE [LARGE SCALE GENOMIC DNA]</scope>
</reference>
<keyword evidence="2" id="KW-1185">Reference proteome</keyword>
<evidence type="ECO:0000313" key="2">
    <source>
        <dbReference type="Proteomes" id="UP000241071"/>
    </source>
</evidence>
<organism evidence="1 2">
    <name type="scientific">Moumouvirus goulette</name>
    <dbReference type="NCBI Taxonomy" id="1247379"/>
    <lineage>
        <taxon>Viruses</taxon>
        <taxon>Varidnaviria</taxon>
        <taxon>Bamfordvirae</taxon>
        <taxon>Nucleocytoviricota</taxon>
        <taxon>Megaviricetes</taxon>
        <taxon>Imitervirales</taxon>
        <taxon>Mimiviridae</taxon>
        <taxon>Megamimivirinae</taxon>
        <taxon>Moumouvirus</taxon>
        <taxon>Moumouvirus goulettemassiliense</taxon>
    </lineage>
</organism>
<accession>M1PX71</accession>
<gene>
    <name evidence="1" type="ORF">glt_00543</name>
</gene>
<sequence>MSNNNPHYSPEFYKTKMSDTNFVGTNIFMNTIFNYKKSPAVEQMLQDQRVRQKQICQDFDKYINKN</sequence>
<protein>
    <submittedName>
        <fullName evidence="1">Uncharacterized protein</fullName>
    </submittedName>
</protein>